<accession>A0A8H6JG21</accession>
<sequence length="226" mass="26146">MVKTSDGSIPRYYVDSLSMDFYLRPAREVRAVFSTNNGALPARTLSHTPDTATDRQVYLWCAEDIQNHANSVRKKHWNLMKSMPQPTCWEDLYDYFDCVDLFHHGALNLWNLVCHLVHENKMIRDNLIHGISFEVGMWCDEWLARNQNKTRLRDFSDWGNVLGLFNGSELEEIRQLDPFSLEILRTALAHRQHQLAGQLGLHPPVYPGNTAAAQLHQSNMQNWLGK</sequence>
<name>A0A8H6JG21_9PEZI</name>
<comment type="caution">
    <text evidence="1">The sequence shown here is derived from an EMBL/GenBank/DDBJ whole genome shotgun (WGS) entry which is preliminary data.</text>
</comment>
<evidence type="ECO:0000313" key="1">
    <source>
        <dbReference type="EMBL" id="KAF6811991.1"/>
    </source>
</evidence>
<gene>
    <name evidence="1" type="ORF">CSOJ01_05429</name>
</gene>
<keyword evidence="2" id="KW-1185">Reference proteome</keyword>
<evidence type="ECO:0000313" key="2">
    <source>
        <dbReference type="Proteomes" id="UP000652219"/>
    </source>
</evidence>
<protein>
    <submittedName>
        <fullName evidence="1">Uncharacterized protein</fullName>
    </submittedName>
</protein>
<organism evidence="1 2">
    <name type="scientific">Colletotrichum sojae</name>
    <dbReference type="NCBI Taxonomy" id="2175907"/>
    <lineage>
        <taxon>Eukaryota</taxon>
        <taxon>Fungi</taxon>
        <taxon>Dikarya</taxon>
        <taxon>Ascomycota</taxon>
        <taxon>Pezizomycotina</taxon>
        <taxon>Sordariomycetes</taxon>
        <taxon>Hypocreomycetidae</taxon>
        <taxon>Glomerellales</taxon>
        <taxon>Glomerellaceae</taxon>
        <taxon>Colletotrichum</taxon>
        <taxon>Colletotrichum orchidearum species complex</taxon>
    </lineage>
</organism>
<reference evidence="1 2" key="1">
    <citation type="journal article" date="2020" name="Phytopathology">
        <title>Genome Sequence Resources of Colletotrichum truncatum, C. plurivorum, C. musicola, and C. sojae: Four Species Pathogenic to Soybean (Glycine max).</title>
        <authorList>
            <person name="Rogerio F."/>
            <person name="Boufleur T.R."/>
            <person name="Ciampi-Guillardi M."/>
            <person name="Sukno S.A."/>
            <person name="Thon M.R."/>
            <person name="Massola Junior N.S."/>
            <person name="Baroncelli R."/>
        </authorList>
    </citation>
    <scope>NUCLEOTIDE SEQUENCE [LARGE SCALE GENOMIC DNA]</scope>
    <source>
        <strain evidence="1 2">LFN0009</strain>
    </source>
</reference>
<dbReference type="EMBL" id="WIGN01000068">
    <property type="protein sequence ID" value="KAF6811991.1"/>
    <property type="molecule type" value="Genomic_DNA"/>
</dbReference>
<dbReference type="Proteomes" id="UP000652219">
    <property type="component" value="Unassembled WGS sequence"/>
</dbReference>
<dbReference type="AlphaFoldDB" id="A0A8H6JG21"/>
<proteinExistence type="predicted"/>